<sequence>MATLKDVAKAAGLSVTQVSRALNGHSDVNPDTRERVKAVARTLRYQPNLSARKLVSGRSGMVGLVVPQAPDLASDGLFMEVVAGLSTQFSARGMQFVLHVARQDEPILPVYQRLIGHGALDGFVLTDPQEDDPRAALLAGEGIPFVVHGRIGSEPRHAYFDIDNECIFFDLAGHLIGLGHRRIALLNGVPGRTYVTARRTGFLRAMAGAGLDPDGAIIRNGEMTEALGLVSVVDLFAPGAAAPTAIICGNTRVAKGVYHAANALGLAIPGDVSVIAHDDHLATLKSAAFFPALSVSDAPLRDSWQPLAGCLAASLDGAPLKQAQIVGPHRMILRDSTAAPRV</sequence>
<dbReference type="PANTHER" id="PTHR30146:SF155">
    <property type="entry name" value="ALANINE RACEMASE"/>
    <property type="match status" value="1"/>
</dbReference>
<dbReference type="Pfam" id="PF13377">
    <property type="entry name" value="Peripla_BP_3"/>
    <property type="match status" value="1"/>
</dbReference>
<gene>
    <name evidence="5" type="ORF">Q5Y72_09835</name>
</gene>
<keyword evidence="3" id="KW-0804">Transcription</keyword>
<accession>A0ABT9JC59</accession>
<dbReference type="Pfam" id="PF00356">
    <property type="entry name" value="LacI"/>
    <property type="match status" value="1"/>
</dbReference>
<dbReference type="Proteomes" id="UP001224997">
    <property type="component" value="Unassembled WGS sequence"/>
</dbReference>
<dbReference type="Gene3D" id="3.40.50.2300">
    <property type="match status" value="2"/>
</dbReference>
<dbReference type="InterPro" id="IPR046335">
    <property type="entry name" value="LacI/GalR-like_sensor"/>
</dbReference>
<evidence type="ECO:0000259" key="4">
    <source>
        <dbReference type="PROSITE" id="PS50932"/>
    </source>
</evidence>
<dbReference type="Gene3D" id="1.10.260.40">
    <property type="entry name" value="lambda repressor-like DNA-binding domains"/>
    <property type="match status" value="1"/>
</dbReference>
<dbReference type="RefSeq" id="WP_305963235.1">
    <property type="nucleotide sequence ID" value="NZ_JAVAMQ010000007.1"/>
</dbReference>
<dbReference type="SUPFAM" id="SSF53822">
    <property type="entry name" value="Periplasmic binding protein-like I"/>
    <property type="match status" value="1"/>
</dbReference>
<keyword evidence="2" id="KW-0238">DNA-binding</keyword>
<dbReference type="InterPro" id="IPR028082">
    <property type="entry name" value="Peripla_BP_I"/>
</dbReference>
<dbReference type="CDD" id="cd20010">
    <property type="entry name" value="PBP1_AglR-like"/>
    <property type="match status" value="1"/>
</dbReference>
<evidence type="ECO:0000313" key="5">
    <source>
        <dbReference type="EMBL" id="MDP5307391.1"/>
    </source>
</evidence>
<proteinExistence type="predicted"/>
<dbReference type="SUPFAM" id="SSF47413">
    <property type="entry name" value="lambda repressor-like DNA-binding domains"/>
    <property type="match status" value="1"/>
</dbReference>
<dbReference type="PANTHER" id="PTHR30146">
    <property type="entry name" value="LACI-RELATED TRANSCRIPTIONAL REPRESSOR"/>
    <property type="match status" value="1"/>
</dbReference>
<dbReference type="CDD" id="cd01392">
    <property type="entry name" value="HTH_LacI"/>
    <property type="match status" value="1"/>
</dbReference>
<organism evidence="5 6">
    <name type="scientific">Paracoccus spongiarum</name>
    <dbReference type="NCBI Taxonomy" id="3064387"/>
    <lineage>
        <taxon>Bacteria</taxon>
        <taxon>Pseudomonadati</taxon>
        <taxon>Pseudomonadota</taxon>
        <taxon>Alphaproteobacteria</taxon>
        <taxon>Rhodobacterales</taxon>
        <taxon>Paracoccaceae</taxon>
        <taxon>Paracoccus</taxon>
    </lineage>
</organism>
<evidence type="ECO:0000256" key="3">
    <source>
        <dbReference type="ARBA" id="ARBA00023163"/>
    </source>
</evidence>
<dbReference type="InterPro" id="IPR000843">
    <property type="entry name" value="HTH_LacI"/>
</dbReference>
<feature type="domain" description="HTH lacI-type" evidence="4">
    <location>
        <begin position="2"/>
        <end position="56"/>
    </location>
</feature>
<comment type="caution">
    <text evidence="5">The sequence shown here is derived from an EMBL/GenBank/DDBJ whole genome shotgun (WGS) entry which is preliminary data.</text>
</comment>
<dbReference type="InterPro" id="IPR010982">
    <property type="entry name" value="Lambda_DNA-bd_dom_sf"/>
</dbReference>
<dbReference type="SMART" id="SM00354">
    <property type="entry name" value="HTH_LACI"/>
    <property type="match status" value="1"/>
</dbReference>
<evidence type="ECO:0000256" key="2">
    <source>
        <dbReference type="ARBA" id="ARBA00023125"/>
    </source>
</evidence>
<name>A0ABT9JC59_9RHOB</name>
<evidence type="ECO:0000313" key="6">
    <source>
        <dbReference type="Proteomes" id="UP001224997"/>
    </source>
</evidence>
<keyword evidence="1" id="KW-0805">Transcription regulation</keyword>
<dbReference type="PROSITE" id="PS50932">
    <property type="entry name" value="HTH_LACI_2"/>
    <property type="match status" value="1"/>
</dbReference>
<protein>
    <submittedName>
        <fullName evidence="5">Substrate-binding domain-containing protein</fullName>
    </submittedName>
</protein>
<keyword evidence="6" id="KW-1185">Reference proteome</keyword>
<evidence type="ECO:0000256" key="1">
    <source>
        <dbReference type="ARBA" id="ARBA00023015"/>
    </source>
</evidence>
<dbReference type="EMBL" id="JAVAMQ010000007">
    <property type="protein sequence ID" value="MDP5307391.1"/>
    <property type="molecule type" value="Genomic_DNA"/>
</dbReference>
<reference evidence="5 6" key="1">
    <citation type="submission" date="2023-08" db="EMBL/GenBank/DDBJ databases">
        <authorList>
            <person name="Park J.-S."/>
        </authorList>
    </citation>
    <scope>NUCLEOTIDE SEQUENCE [LARGE SCALE GENOMIC DNA]</scope>
    <source>
        <strain evidence="5 6">2205BS29-5</strain>
    </source>
</reference>